<feature type="domain" description="CYTH" evidence="1">
    <location>
        <begin position="4"/>
        <end position="191"/>
    </location>
</feature>
<keyword evidence="3" id="KW-1185">Reference proteome</keyword>
<gene>
    <name evidence="2" type="ORF">BN1080_01195</name>
</gene>
<dbReference type="Proteomes" id="UP000043699">
    <property type="component" value="Unassembled WGS sequence"/>
</dbReference>
<sequence length="191" mass="22254">MTKELEIEYKNMLDQQEYSRLLKTFDVKAEEIQTQTNHYFDTKEFDLKAKRCALRIRVKDENFECTLKTPAPEGNFEITDSLTAEQAQNMLEGVSFHAPEVSAALDELGVEEKGLERFGSLTTHRIEFPYKDGLLVIDHSEYGESEDYEVEFEVQNAERGRKQFLEFLKEQDIPLRPADKKIARFMKSIQS</sequence>
<accession>A0A098ELW1</accession>
<dbReference type="Pfam" id="PF01928">
    <property type="entry name" value="CYTH"/>
    <property type="match status" value="1"/>
</dbReference>
<dbReference type="PIRSF" id="PIRSF012526">
    <property type="entry name" value="CYTH_UCP012526"/>
    <property type="match status" value="1"/>
</dbReference>
<dbReference type="SMART" id="SM01118">
    <property type="entry name" value="CYTH"/>
    <property type="match status" value="1"/>
</dbReference>
<dbReference type="SUPFAM" id="SSF55154">
    <property type="entry name" value="CYTH-like phosphatases"/>
    <property type="match status" value="1"/>
</dbReference>
<protein>
    <submittedName>
        <fullName evidence="2">CYTH domain protein</fullName>
    </submittedName>
</protein>
<dbReference type="EMBL" id="CCXS01000001">
    <property type="protein sequence ID" value="CEG22271.1"/>
    <property type="molecule type" value="Genomic_DNA"/>
</dbReference>
<dbReference type="InterPro" id="IPR033469">
    <property type="entry name" value="CYTH-like_dom_sf"/>
</dbReference>
<organism evidence="2 3">
    <name type="scientific">Planococcus massiliensis</name>
    <dbReference type="NCBI Taxonomy" id="1499687"/>
    <lineage>
        <taxon>Bacteria</taxon>
        <taxon>Bacillati</taxon>
        <taxon>Bacillota</taxon>
        <taxon>Bacilli</taxon>
        <taxon>Bacillales</taxon>
        <taxon>Caryophanaceae</taxon>
        <taxon>Planococcus</taxon>
    </lineage>
</organism>
<dbReference type="Gene3D" id="2.40.320.10">
    <property type="entry name" value="Hypothetical Protein Pfu-838710-001"/>
    <property type="match status" value="1"/>
</dbReference>
<dbReference type="PANTHER" id="PTHR34948">
    <property type="entry name" value="OS08G0299200 PROTEIN"/>
    <property type="match status" value="1"/>
</dbReference>
<name>A0A098ELW1_9BACL</name>
<dbReference type="STRING" id="1499687.BN1080_01195"/>
<dbReference type="AlphaFoldDB" id="A0A098ELW1"/>
<dbReference type="InterPro" id="IPR009195">
    <property type="entry name" value="Uncharacterised_YjbK"/>
</dbReference>
<dbReference type="CDD" id="cd07762">
    <property type="entry name" value="CYTH-like_Pase_1"/>
    <property type="match status" value="1"/>
</dbReference>
<dbReference type="OrthoDB" id="384378at2"/>
<dbReference type="PROSITE" id="PS51707">
    <property type="entry name" value="CYTH"/>
    <property type="match status" value="1"/>
</dbReference>
<evidence type="ECO:0000313" key="3">
    <source>
        <dbReference type="Proteomes" id="UP000043699"/>
    </source>
</evidence>
<dbReference type="RefSeq" id="WP_052650979.1">
    <property type="nucleotide sequence ID" value="NZ_CCXS01000001.1"/>
</dbReference>
<evidence type="ECO:0000313" key="2">
    <source>
        <dbReference type="EMBL" id="CEG22271.1"/>
    </source>
</evidence>
<dbReference type="PANTHER" id="PTHR34948:SF2">
    <property type="entry name" value="TRIPHOSPHATE TUNNEL METALLOENZYME 3"/>
    <property type="match status" value="1"/>
</dbReference>
<dbReference type="InterPro" id="IPR023577">
    <property type="entry name" value="CYTH_domain"/>
</dbReference>
<proteinExistence type="predicted"/>
<reference evidence="2 3" key="1">
    <citation type="submission" date="2014-09" db="EMBL/GenBank/DDBJ databases">
        <authorList>
            <person name="Urmite Genomes Urmite Genomes"/>
        </authorList>
    </citation>
    <scope>NUCLEOTIDE SEQUENCE [LARGE SCALE GENOMIC DNA]</scope>
    <source>
        <strain evidence="2 3">ES2</strain>
    </source>
</reference>
<evidence type="ECO:0000259" key="1">
    <source>
        <dbReference type="PROSITE" id="PS51707"/>
    </source>
</evidence>